<feature type="transmembrane region" description="Helical" evidence="2">
    <location>
        <begin position="37"/>
        <end position="57"/>
    </location>
</feature>
<sequence length="169" mass="18645">MVALPDLPRDFTHAPHSFHDNTAMSEKKTKKKDFRRAAKGFLGSVLLLSSAGIWLVSTGANDAAMMLIKLVFSLSLFCVGAMCFSTLDPEDIAPEVQIDTTRRQLRVIETGLDGRTRRVAVYALDDLAELSLRDHVLTARDFSGRQVVALPVNDRATERALRRALSFAA</sequence>
<keyword evidence="2" id="KW-1133">Transmembrane helix</keyword>
<keyword evidence="2" id="KW-0472">Membrane</keyword>
<feature type="region of interest" description="Disordered" evidence="1">
    <location>
        <begin position="1"/>
        <end position="29"/>
    </location>
</feature>
<organism evidence="3 4">
    <name type="scientific">Roseovarius marisflavi</name>
    <dbReference type="NCBI Taxonomy" id="1054996"/>
    <lineage>
        <taxon>Bacteria</taxon>
        <taxon>Pseudomonadati</taxon>
        <taxon>Pseudomonadota</taxon>
        <taxon>Alphaproteobacteria</taxon>
        <taxon>Rhodobacterales</taxon>
        <taxon>Roseobacteraceae</taxon>
        <taxon>Roseovarius</taxon>
    </lineage>
</organism>
<protein>
    <submittedName>
        <fullName evidence="3">Uncharacterized protein</fullName>
    </submittedName>
</protein>
<gene>
    <name evidence="3" type="ORF">SAMN05444414_1113</name>
</gene>
<dbReference type="EMBL" id="FRBN01000011">
    <property type="protein sequence ID" value="SHL32955.1"/>
    <property type="molecule type" value="Genomic_DNA"/>
</dbReference>
<feature type="compositionally biased region" description="Basic and acidic residues" evidence="1">
    <location>
        <begin position="7"/>
        <end position="19"/>
    </location>
</feature>
<dbReference type="STRING" id="1054996.SAMN05444414_1113"/>
<evidence type="ECO:0000256" key="1">
    <source>
        <dbReference type="SAM" id="MobiDB-lite"/>
    </source>
</evidence>
<reference evidence="4" key="1">
    <citation type="submission" date="2016-11" db="EMBL/GenBank/DDBJ databases">
        <authorList>
            <person name="Varghese N."/>
            <person name="Submissions S."/>
        </authorList>
    </citation>
    <scope>NUCLEOTIDE SEQUENCE [LARGE SCALE GENOMIC DNA]</scope>
    <source>
        <strain evidence="4">DSM 29327</strain>
    </source>
</reference>
<dbReference type="OrthoDB" id="7745547at2"/>
<proteinExistence type="predicted"/>
<name>A0A1M6ZRJ4_9RHOB</name>
<accession>A0A1M6ZRJ4</accession>
<evidence type="ECO:0000313" key="4">
    <source>
        <dbReference type="Proteomes" id="UP000184191"/>
    </source>
</evidence>
<feature type="transmembrane region" description="Helical" evidence="2">
    <location>
        <begin position="63"/>
        <end position="84"/>
    </location>
</feature>
<keyword evidence="2" id="KW-0812">Transmembrane</keyword>
<evidence type="ECO:0000313" key="3">
    <source>
        <dbReference type="EMBL" id="SHL32955.1"/>
    </source>
</evidence>
<evidence type="ECO:0000256" key="2">
    <source>
        <dbReference type="SAM" id="Phobius"/>
    </source>
</evidence>
<dbReference type="AlphaFoldDB" id="A0A1M6ZRJ4"/>
<keyword evidence="4" id="KW-1185">Reference proteome</keyword>
<dbReference type="RefSeq" id="WP_073198073.1">
    <property type="nucleotide sequence ID" value="NZ_FRBN01000011.1"/>
</dbReference>
<dbReference type="Proteomes" id="UP000184191">
    <property type="component" value="Unassembled WGS sequence"/>
</dbReference>